<dbReference type="Pfam" id="PF26523">
    <property type="entry name" value="Trm732_C"/>
    <property type="match status" value="1"/>
</dbReference>
<dbReference type="PANTHER" id="PTHR14387">
    <property type="entry name" value="THADA/DEATH RECEPTOR INTERACTING PROTEIN"/>
    <property type="match status" value="1"/>
</dbReference>
<evidence type="ECO:0000313" key="6">
    <source>
        <dbReference type="EMBL" id="OJJ01671.1"/>
    </source>
</evidence>
<evidence type="ECO:0000313" key="7">
    <source>
        <dbReference type="Proteomes" id="UP000184073"/>
    </source>
</evidence>
<organism evidence="6 7">
    <name type="scientific">Aspergillus versicolor CBS 583.65</name>
    <dbReference type="NCBI Taxonomy" id="1036611"/>
    <lineage>
        <taxon>Eukaryota</taxon>
        <taxon>Fungi</taxon>
        <taxon>Dikarya</taxon>
        <taxon>Ascomycota</taxon>
        <taxon>Pezizomycotina</taxon>
        <taxon>Eurotiomycetes</taxon>
        <taxon>Eurotiomycetidae</taxon>
        <taxon>Eurotiales</taxon>
        <taxon>Aspergillaceae</taxon>
        <taxon>Aspergillus</taxon>
        <taxon>Aspergillus subgen. Nidulantes</taxon>
    </lineage>
</organism>
<dbReference type="InterPro" id="IPR056843">
    <property type="entry name" value="THADA-like_TPR"/>
</dbReference>
<evidence type="ECO:0000259" key="3">
    <source>
        <dbReference type="Pfam" id="PF10350"/>
    </source>
</evidence>
<proteinExistence type="inferred from homology"/>
<dbReference type="Pfam" id="PF10350">
    <property type="entry name" value="DUF2428"/>
    <property type="match status" value="1"/>
</dbReference>
<dbReference type="RefSeq" id="XP_040667433.1">
    <property type="nucleotide sequence ID" value="XM_040810098.1"/>
</dbReference>
<dbReference type="PANTHER" id="PTHR14387:SF0">
    <property type="entry name" value="DUF2428 DOMAIN-CONTAINING PROTEIN"/>
    <property type="match status" value="1"/>
</dbReference>
<dbReference type="Proteomes" id="UP000184073">
    <property type="component" value="Unassembled WGS sequence"/>
</dbReference>
<evidence type="ECO:0000259" key="5">
    <source>
        <dbReference type="Pfam" id="PF25151"/>
    </source>
</evidence>
<dbReference type="OrthoDB" id="289314at2759"/>
<protein>
    <submittedName>
        <fullName evidence="6">Uncharacterized protein</fullName>
    </submittedName>
</protein>
<dbReference type="VEuPathDB" id="FungiDB:ASPVEDRAFT_28327"/>
<keyword evidence="2" id="KW-0819">tRNA processing</keyword>
<name>A0A1L9PJK5_ASPVE</name>
<dbReference type="InterPro" id="IPR016024">
    <property type="entry name" value="ARM-type_fold"/>
</dbReference>
<dbReference type="InterPro" id="IPR056842">
    <property type="entry name" value="THADA-like_TPR_C"/>
</dbReference>
<dbReference type="InterPro" id="IPR019442">
    <property type="entry name" value="THADA/TRM732_DUF2428"/>
</dbReference>
<evidence type="ECO:0000256" key="1">
    <source>
        <dbReference type="ARBA" id="ARBA00010409"/>
    </source>
</evidence>
<dbReference type="GO" id="GO:0030488">
    <property type="term" value="P:tRNA methylation"/>
    <property type="evidence" value="ECO:0007669"/>
    <property type="project" value="TreeGrafter"/>
</dbReference>
<dbReference type="GO" id="GO:0005829">
    <property type="term" value="C:cytosol"/>
    <property type="evidence" value="ECO:0007669"/>
    <property type="project" value="TreeGrafter"/>
</dbReference>
<accession>A0A1L9PJK5</accession>
<gene>
    <name evidence="6" type="ORF">ASPVEDRAFT_28327</name>
</gene>
<keyword evidence="7" id="KW-1185">Reference proteome</keyword>
<dbReference type="Pfam" id="PF25151">
    <property type="entry name" value="TPR_Trm732_C"/>
    <property type="match status" value="1"/>
</dbReference>
<evidence type="ECO:0000256" key="2">
    <source>
        <dbReference type="ARBA" id="ARBA00022694"/>
    </source>
</evidence>
<sequence>MATVMENKPDRRAEATAGPIDMEQISQNIQILPEATLDKIAKGPLVKFTLTCDDIEKSTRVFNSLLQTYSSAVISHAHTTAACNALSAFLDAAFVSQCEGTRLLARSQQTIVPIFDSFLARFKDVKPRPMKQVLESLATIIAKSRNETGSGEIRRELVDAVLPAIIIGEPRSRIKASINALEALLRKNAISAIELITRIDSWLLRNPGHWPSVLREECRTSAIDISRFLDRSPENAISEIQSGETAVQILILGFLNRSKSFDLAASSGELMTMFFRKLEQTIDSGPLGEGKERLALTWVKPIKYFLLQNFEMLEKLSNYILLRLFGLGTNSFRCFLETLPLNNLLSGDMGSCSLNELTLLFECLQIGKKIGLVHDDHYFTKFQTQEEPPLILKSEFIGQFLFHHDFSIKMAALSLLITAPSTTKPLSSTAIRVIIKSLPSLHAESDPCTRGEILSMVRGLIVRLKGGILADIENPVEPRTTLSKKQPIVFIRDDVETRSCLNNYLNFLAADLRTTASYHRHIMALKTIYLLVESGLDERYIGATSSKPEHRQIRWRFHMEIFGPALQRLLIDLLMDPYDEVRGMALNLLKLFPKPVLLHAAGANRERPELIIAVAKAEILASNTSRADHADTVARLYQLVFYTADAKDPKGTDWWNTKLGVVELILKKLEDKLSSAEGLFNSSLRDAPLHGYLCALRYIISSPKFYSLVSREGTDSPENWKSIHTRISSICDRIWEEVKPQLCIDSPEGHAAEPIEDLKVGPKDILSYSWRALRESSMLVHATLSNKTYGPEGESGLTRSDYEKIGRSSFTQLAELRHRGAFSTVAQTFSTCCQRCGQSSNPEIATLPGLWYQEAKKIIFEKASKLTRRSAGLPALVGGILLSNPGGPLFQQVLQELQDVAHLPAQLGAENQTVELPQVHAMNCLREVITNARLGPHTEGFLMPVLNLSAERMGSPIWALRNAGLMLFRALMNRMCRNDFQGFGGKSGSEPGSRISFQKYPGLVQLLSKLLAPPQKDSEGEQPDSTMMTERVFPALELIAEKIPNPTDTDDPMLLALIREHLKSPVWGIREHAARVYTSLLERGDILDEIEVLLKARDTETQNYLHGESLCIRYSLRRFAFAPSAFWNERIGDVKSTIKSIFAASYAFSKSPFVQITLLEMLTDAVERSLETGAEVEMIDLLDFVFDTYEIPETVDFVFDSSNPSFTTLSTTRAFSLLRRELAWVTVLKALTKGDTKNLEPFVQKVATFDPNACQWILENLHELLGANDGYTEPLVKLYTSLIRENVPLEVKTPAISNLASYIQVALESEHTALQTSVLPWNDLAAQVKIGSAEKGFNRDRADADLQLEGCIVGSRSVTPGQQLSGTEIQEWATRLRFALAEETEFSTRYAAATSIAAFARAYRPLGTPPRTDKVFLDIYLSLYDLLNDDDEELRDIAASTASWVLSYSSVSPQKAVTLSPLNASELFAKFITDNYADSQLLYTRAIRYILGLEPRIGDSSNKASPMSVSKVIAELRKESTVLFEEEKQNLFIEEIREIDLWSGVMTRLTKAAYDEQLLRDVFDWVSEGLTSFADTLAGPDGEDGLIGWMAKPESYTLGVRVVSLAGLLISKAFSALGLLGDSQSVIEEKLETLLERGKTGLFHADLLSRIEVALGRL</sequence>
<reference evidence="7" key="1">
    <citation type="journal article" date="2017" name="Genome Biol.">
        <title>Comparative genomics reveals high biological diversity and specific adaptations in the industrially and medically important fungal genus Aspergillus.</title>
        <authorList>
            <person name="de Vries R.P."/>
            <person name="Riley R."/>
            <person name="Wiebenga A."/>
            <person name="Aguilar-Osorio G."/>
            <person name="Amillis S."/>
            <person name="Uchima C.A."/>
            <person name="Anderluh G."/>
            <person name="Asadollahi M."/>
            <person name="Askin M."/>
            <person name="Barry K."/>
            <person name="Battaglia E."/>
            <person name="Bayram O."/>
            <person name="Benocci T."/>
            <person name="Braus-Stromeyer S.A."/>
            <person name="Caldana C."/>
            <person name="Canovas D."/>
            <person name="Cerqueira G.C."/>
            <person name="Chen F."/>
            <person name="Chen W."/>
            <person name="Choi C."/>
            <person name="Clum A."/>
            <person name="Dos Santos R.A."/>
            <person name="Damasio A.R."/>
            <person name="Diallinas G."/>
            <person name="Emri T."/>
            <person name="Fekete E."/>
            <person name="Flipphi M."/>
            <person name="Freyberg S."/>
            <person name="Gallo A."/>
            <person name="Gournas C."/>
            <person name="Habgood R."/>
            <person name="Hainaut M."/>
            <person name="Harispe M.L."/>
            <person name="Henrissat B."/>
            <person name="Hilden K.S."/>
            <person name="Hope R."/>
            <person name="Hossain A."/>
            <person name="Karabika E."/>
            <person name="Karaffa L."/>
            <person name="Karanyi Z."/>
            <person name="Krasevec N."/>
            <person name="Kuo A."/>
            <person name="Kusch H."/>
            <person name="LaButti K."/>
            <person name="Lagendijk E.L."/>
            <person name="Lapidus A."/>
            <person name="Levasseur A."/>
            <person name="Lindquist E."/>
            <person name="Lipzen A."/>
            <person name="Logrieco A.F."/>
            <person name="MacCabe A."/>
            <person name="Maekelae M.R."/>
            <person name="Malavazi I."/>
            <person name="Melin P."/>
            <person name="Meyer V."/>
            <person name="Mielnichuk N."/>
            <person name="Miskei M."/>
            <person name="Molnar A.P."/>
            <person name="Mule G."/>
            <person name="Ngan C.Y."/>
            <person name="Orejas M."/>
            <person name="Orosz E."/>
            <person name="Ouedraogo J.P."/>
            <person name="Overkamp K.M."/>
            <person name="Park H.-S."/>
            <person name="Perrone G."/>
            <person name="Piumi F."/>
            <person name="Punt P.J."/>
            <person name="Ram A.F."/>
            <person name="Ramon A."/>
            <person name="Rauscher S."/>
            <person name="Record E."/>
            <person name="Riano-Pachon D.M."/>
            <person name="Robert V."/>
            <person name="Roehrig J."/>
            <person name="Ruller R."/>
            <person name="Salamov A."/>
            <person name="Salih N.S."/>
            <person name="Samson R.A."/>
            <person name="Sandor E."/>
            <person name="Sanguinetti M."/>
            <person name="Schuetze T."/>
            <person name="Sepcic K."/>
            <person name="Shelest E."/>
            <person name="Sherlock G."/>
            <person name="Sophianopoulou V."/>
            <person name="Squina F.M."/>
            <person name="Sun H."/>
            <person name="Susca A."/>
            <person name="Todd R.B."/>
            <person name="Tsang A."/>
            <person name="Unkles S.E."/>
            <person name="van de Wiele N."/>
            <person name="van Rossen-Uffink D."/>
            <person name="Oliveira J.V."/>
            <person name="Vesth T.C."/>
            <person name="Visser J."/>
            <person name="Yu J.-H."/>
            <person name="Zhou M."/>
            <person name="Andersen M.R."/>
            <person name="Archer D.B."/>
            <person name="Baker S.E."/>
            <person name="Benoit I."/>
            <person name="Brakhage A.A."/>
            <person name="Braus G.H."/>
            <person name="Fischer R."/>
            <person name="Frisvad J.C."/>
            <person name="Goldman G.H."/>
            <person name="Houbraken J."/>
            <person name="Oakley B."/>
            <person name="Pocsi I."/>
            <person name="Scazzocchio C."/>
            <person name="Seiboth B."/>
            <person name="vanKuyk P.A."/>
            <person name="Wortman J."/>
            <person name="Dyer P.S."/>
            <person name="Grigoriev I.V."/>
        </authorList>
    </citation>
    <scope>NUCLEOTIDE SEQUENCE [LARGE SCALE GENOMIC DNA]</scope>
    <source>
        <strain evidence="7">CBS 583.65</strain>
    </source>
</reference>
<comment type="similarity">
    <text evidence="1">Belongs to the THADA family.</text>
</comment>
<evidence type="ECO:0000259" key="4">
    <source>
        <dbReference type="Pfam" id="PF25150"/>
    </source>
</evidence>
<dbReference type="SUPFAM" id="SSF48371">
    <property type="entry name" value="ARM repeat"/>
    <property type="match status" value="1"/>
</dbReference>
<feature type="domain" description="tRNA (32-2'-O)-methyltransferase regulator THADA-like C-terminal TPR repeats region" evidence="5">
    <location>
        <begin position="961"/>
        <end position="1114"/>
    </location>
</feature>
<feature type="domain" description="DUF2428" evidence="3">
    <location>
        <begin position="723"/>
        <end position="959"/>
    </location>
</feature>
<feature type="domain" description="tRNA (32-2'-O)-methyltransferase regulator THADA-like TPR repeats region" evidence="4">
    <location>
        <begin position="297"/>
        <end position="582"/>
    </location>
</feature>
<dbReference type="Pfam" id="PF25150">
    <property type="entry name" value="TPR_Trm732"/>
    <property type="match status" value="1"/>
</dbReference>
<dbReference type="GeneID" id="63725609"/>
<dbReference type="InterPro" id="IPR051954">
    <property type="entry name" value="tRNA_methyltransferase_THADA"/>
</dbReference>
<dbReference type="STRING" id="1036611.A0A1L9PJK5"/>
<dbReference type="EMBL" id="KV878128">
    <property type="protein sequence ID" value="OJJ01671.1"/>
    <property type="molecule type" value="Genomic_DNA"/>
</dbReference>